<organism evidence="4 5">
    <name type="scientific">Mytilus edulis</name>
    <name type="common">Blue mussel</name>
    <dbReference type="NCBI Taxonomy" id="6550"/>
    <lineage>
        <taxon>Eukaryota</taxon>
        <taxon>Metazoa</taxon>
        <taxon>Spiralia</taxon>
        <taxon>Lophotrochozoa</taxon>
        <taxon>Mollusca</taxon>
        <taxon>Bivalvia</taxon>
        <taxon>Autobranchia</taxon>
        <taxon>Pteriomorphia</taxon>
        <taxon>Mytilida</taxon>
        <taxon>Mytiloidea</taxon>
        <taxon>Mytilidae</taxon>
        <taxon>Mytilinae</taxon>
        <taxon>Mytilus</taxon>
    </lineage>
</organism>
<keyword evidence="1" id="KW-0863">Zinc-finger</keyword>
<dbReference type="GO" id="GO:0061630">
    <property type="term" value="F:ubiquitin protein ligase activity"/>
    <property type="evidence" value="ECO:0007669"/>
    <property type="project" value="TreeGrafter"/>
</dbReference>
<keyword evidence="2" id="KW-0175">Coiled coil</keyword>
<dbReference type="InterPro" id="IPR000315">
    <property type="entry name" value="Znf_B-box"/>
</dbReference>
<gene>
    <name evidence="4" type="ORF">MEDL_22173</name>
</gene>
<keyword evidence="5" id="KW-1185">Reference proteome</keyword>
<evidence type="ECO:0000259" key="3">
    <source>
        <dbReference type="PROSITE" id="PS50119"/>
    </source>
</evidence>
<name>A0A8S3RGY9_MYTED</name>
<dbReference type="PROSITE" id="PS50119">
    <property type="entry name" value="ZF_BBOX"/>
    <property type="match status" value="2"/>
</dbReference>
<protein>
    <recommendedName>
        <fullName evidence="3">B box-type domain-containing protein</fullName>
    </recommendedName>
</protein>
<dbReference type="InterPro" id="IPR031981">
    <property type="entry name" value="MIEAP_C"/>
</dbReference>
<accession>A0A8S3RGY9</accession>
<dbReference type="PANTHER" id="PTHR25462">
    <property type="entry name" value="BONUS, ISOFORM C-RELATED"/>
    <property type="match status" value="1"/>
</dbReference>
<keyword evidence="1" id="KW-0862">Zinc</keyword>
<dbReference type="GO" id="GO:0005654">
    <property type="term" value="C:nucleoplasm"/>
    <property type="evidence" value="ECO:0007669"/>
    <property type="project" value="TreeGrafter"/>
</dbReference>
<dbReference type="Pfam" id="PF16026">
    <property type="entry name" value="MIEAP"/>
    <property type="match status" value="1"/>
</dbReference>
<sequence length="571" mass="66210">MAQVSATECDICKEDIGKVFCYECRHFLCKSCNSWHEKFPATKRHTITDSHSVDRFTLMLKLVCTDHNLQFAYYCRDSGCLICAQCVTSLHKGHSITDIVDIAAESREVVKKRLSTIQINIENLENLIEAFKTTKQTKLQTDTDNFIKEINEISQDLTNIIETVTEINLTQVSDCHALEKHLLLYSLAKLEKSYCEYKSLHERCKQVLKEKHDVSFFLIQESLIKEFELLDDIPLLEEPKEITHFKRDDFVDLIVNAMEDRQQTVSTMDKQVEGLQGENEKRIKYLEYKTHVLEQKLKKEQKDAIIIKSELERKERTLQTVVKQRDKEQRLKEEERKQKEEACMRLSAIAGDNDPGITDLGDPNRPMKIAEKFTEMYDNDWTDSMEALEDLDLGEEECVKILLHFLTGSYEECGRLVAELDSHILKGVTISTCEQDINEYGDNNLQGRKFPGELLKPIKDLRMKMTQNNVEKLQKKLPAYLMKTRNITEKHITACSKFVANCIKNVWRMQIQDPPVYIECDFPRDTKIDTDILRSYTKAGDRVDFIVWPVLYLHKGGPVLYKGVVQPKSGN</sequence>
<dbReference type="CDD" id="cd19757">
    <property type="entry name" value="Bbox1"/>
    <property type="match status" value="1"/>
</dbReference>
<dbReference type="Pfam" id="PF00643">
    <property type="entry name" value="zf-B_box"/>
    <property type="match status" value="1"/>
</dbReference>
<dbReference type="InterPro" id="IPR047153">
    <property type="entry name" value="TRIM45/56/19-like"/>
</dbReference>
<dbReference type="SUPFAM" id="SSF57845">
    <property type="entry name" value="B-box zinc-binding domain"/>
    <property type="match status" value="1"/>
</dbReference>
<dbReference type="AlphaFoldDB" id="A0A8S3RGY9"/>
<evidence type="ECO:0000256" key="1">
    <source>
        <dbReference type="PROSITE-ProRule" id="PRU00024"/>
    </source>
</evidence>
<evidence type="ECO:0000313" key="4">
    <source>
        <dbReference type="EMBL" id="CAG2207886.1"/>
    </source>
</evidence>
<feature type="coiled-coil region" evidence="2">
    <location>
        <begin position="107"/>
        <end position="134"/>
    </location>
</feature>
<dbReference type="SMART" id="SM00336">
    <property type="entry name" value="BBOX"/>
    <property type="match status" value="2"/>
</dbReference>
<dbReference type="OrthoDB" id="6093251at2759"/>
<evidence type="ECO:0000256" key="2">
    <source>
        <dbReference type="SAM" id="Coils"/>
    </source>
</evidence>
<proteinExistence type="predicted"/>
<feature type="domain" description="B box-type" evidence="3">
    <location>
        <begin position="59"/>
        <end position="99"/>
    </location>
</feature>
<feature type="domain" description="B box-type" evidence="3">
    <location>
        <begin position="4"/>
        <end position="50"/>
    </location>
</feature>
<evidence type="ECO:0000313" key="5">
    <source>
        <dbReference type="Proteomes" id="UP000683360"/>
    </source>
</evidence>
<keyword evidence="1" id="KW-0479">Metal-binding</keyword>
<feature type="coiled-coil region" evidence="2">
    <location>
        <begin position="297"/>
        <end position="341"/>
    </location>
</feature>
<dbReference type="EMBL" id="CAJPWZ010001095">
    <property type="protein sequence ID" value="CAG2207886.1"/>
    <property type="molecule type" value="Genomic_DNA"/>
</dbReference>
<dbReference type="Proteomes" id="UP000683360">
    <property type="component" value="Unassembled WGS sequence"/>
</dbReference>
<comment type="caution">
    <text evidence="4">The sequence shown here is derived from an EMBL/GenBank/DDBJ whole genome shotgun (WGS) entry which is preliminary data.</text>
</comment>
<dbReference type="PANTHER" id="PTHR25462:SF305">
    <property type="entry name" value="RING-TYPE DOMAIN-CONTAINING PROTEIN"/>
    <property type="match status" value="1"/>
</dbReference>
<dbReference type="Gene3D" id="3.30.160.60">
    <property type="entry name" value="Classic Zinc Finger"/>
    <property type="match status" value="1"/>
</dbReference>
<reference evidence="4" key="1">
    <citation type="submission" date="2021-03" db="EMBL/GenBank/DDBJ databases">
        <authorList>
            <person name="Bekaert M."/>
        </authorList>
    </citation>
    <scope>NUCLEOTIDE SEQUENCE</scope>
</reference>
<dbReference type="GO" id="GO:0008270">
    <property type="term" value="F:zinc ion binding"/>
    <property type="evidence" value="ECO:0007669"/>
    <property type="project" value="UniProtKB-KW"/>
</dbReference>